<dbReference type="GO" id="GO:0046983">
    <property type="term" value="F:protein dimerization activity"/>
    <property type="evidence" value="ECO:0007669"/>
    <property type="project" value="InterPro"/>
</dbReference>
<keyword evidence="2" id="KW-0479">Metal-binding</keyword>
<dbReference type="PANTHER" id="PTHR46481">
    <property type="entry name" value="ZINC FINGER BED DOMAIN-CONTAINING PROTEIN 4"/>
    <property type="match status" value="1"/>
</dbReference>
<keyword evidence="5" id="KW-0539">Nucleus</keyword>
<keyword evidence="4" id="KW-0862">Zinc</keyword>
<evidence type="ECO:0000256" key="2">
    <source>
        <dbReference type="ARBA" id="ARBA00022723"/>
    </source>
</evidence>
<protein>
    <recommendedName>
        <fullName evidence="6">HAT C-terminal dimerisation domain-containing protein</fullName>
    </recommendedName>
</protein>
<evidence type="ECO:0000256" key="3">
    <source>
        <dbReference type="ARBA" id="ARBA00022771"/>
    </source>
</evidence>
<proteinExistence type="predicted"/>
<gene>
    <name evidence="7" type="ORF">AWRI4619_LOCUS2227</name>
</gene>
<dbReference type="InterPro" id="IPR008906">
    <property type="entry name" value="HATC_C_dom"/>
</dbReference>
<organism evidence="7 8">
    <name type="scientific">Aureobasidium vineae</name>
    <dbReference type="NCBI Taxonomy" id="2773715"/>
    <lineage>
        <taxon>Eukaryota</taxon>
        <taxon>Fungi</taxon>
        <taxon>Dikarya</taxon>
        <taxon>Ascomycota</taxon>
        <taxon>Pezizomycotina</taxon>
        <taxon>Dothideomycetes</taxon>
        <taxon>Dothideomycetidae</taxon>
        <taxon>Dothideales</taxon>
        <taxon>Saccotheciaceae</taxon>
        <taxon>Aureobasidium</taxon>
    </lineage>
</organism>
<dbReference type="GO" id="GO:0005634">
    <property type="term" value="C:nucleus"/>
    <property type="evidence" value="ECO:0007669"/>
    <property type="project" value="UniProtKB-SubCell"/>
</dbReference>
<reference evidence="7" key="1">
    <citation type="submission" date="2020-06" db="EMBL/GenBank/DDBJ databases">
        <authorList>
            <person name="Onetto C."/>
        </authorList>
    </citation>
    <scope>NUCLEOTIDE SEQUENCE</scope>
</reference>
<sequence>MPPPKSFAARQFSDSVTEDLKPCSRCSWCVNYTIISQSIKRKSAHLASCIRFRQHAVEVLRGTDSSAIIDLRMAMPEDFIQACRELADVGEEEEEVKEGDAHGYAQPIDRASRMELKFAKAIYRSGMPLSSFDTDCWREFFRELAQFKPPPRARLAGSLLEAVYAEVQKEVEQVVETQGRGNYTLNCISDESEAMNEDRITNLSLNTANGQSFHITTTATGSADHSARALFDGMLPRIKKVTKGDLTRWNSLCTDTCATQRKLHELIHQHPETRHVFTILCDSHGLQLLVKVLCHGSKSLSAITYYKVTLVEANLMSSFLRSATKLYALLVERAAEDDKKLRALVLAVVTRWGTQVNVVDALIENKAQLQSVTGQRAFFNSESGRKVLSLIDDESFWLRLEHLHSLLLPIHNAQIASESDRSTVAMVVPRWKDLRSDIAELDIPFKAEALLRLDQRLEKQTTGIHYAAYALNSQAPESYKSLSKREWQLAERFFEATIPSHLHNDFFDQLTEFRGRRGRFSSTFLQQRAHNPDSFWDYAQQYDAQLLAQLALRLLSTPANSVPSERSFSSFNFIQNSFRTCLSTHRIDLLLYIHVNCRALEAHKRERLKRRREIALSEGHARKKLRLEQLEARTTPSTQAIAPWNMTTNEAIERQFALLAPLELSAGYLNDDDDDDAAPYELSSQSLPSAGYNILLSSTPLLPSMSP</sequence>
<dbReference type="GO" id="GO:0008270">
    <property type="term" value="F:zinc ion binding"/>
    <property type="evidence" value="ECO:0007669"/>
    <property type="project" value="UniProtKB-KW"/>
</dbReference>
<evidence type="ECO:0000256" key="1">
    <source>
        <dbReference type="ARBA" id="ARBA00004123"/>
    </source>
</evidence>
<dbReference type="AlphaFoldDB" id="A0A9N8J9F7"/>
<keyword evidence="3" id="KW-0863">Zinc-finger</keyword>
<name>A0A9N8J9F7_9PEZI</name>
<evidence type="ECO:0000259" key="6">
    <source>
        <dbReference type="Pfam" id="PF05699"/>
    </source>
</evidence>
<dbReference type="InterPro" id="IPR052035">
    <property type="entry name" value="ZnF_BED_domain_contain"/>
</dbReference>
<feature type="domain" description="HAT C-terminal dimerisation" evidence="6">
    <location>
        <begin position="530"/>
        <end position="594"/>
    </location>
</feature>
<keyword evidence="8" id="KW-1185">Reference proteome</keyword>
<evidence type="ECO:0000256" key="4">
    <source>
        <dbReference type="ARBA" id="ARBA00022833"/>
    </source>
</evidence>
<dbReference type="InterPro" id="IPR012337">
    <property type="entry name" value="RNaseH-like_sf"/>
</dbReference>
<evidence type="ECO:0000313" key="8">
    <source>
        <dbReference type="Proteomes" id="UP000716446"/>
    </source>
</evidence>
<dbReference type="Proteomes" id="UP000716446">
    <property type="component" value="Unassembled WGS sequence"/>
</dbReference>
<evidence type="ECO:0000256" key="5">
    <source>
        <dbReference type="ARBA" id="ARBA00023242"/>
    </source>
</evidence>
<evidence type="ECO:0000313" key="7">
    <source>
        <dbReference type="EMBL" id="CAD0083660.1"/>
    </source>
</evidence>
<dbReference type="SUPFAM" id="SSF53098">
    <property type="entry name" value="Ribonuclease H-like"/>
    <property type="match status" value="1"/>
</dbReference>
<dbReference type="PANTHER" id="PTHR46481:SF10">
    <property type="entry name" value="ZINC FINGER BED DOMAIN-CONTAINING PROTEIN 39"/>
    <property type="match status" value="1"/>
</dbReference>
<accession>A0A9N8J9F7</accession>
<comment type="subcellular location">
    <subcellularLocation>
        <location evidence="1">Nucleus</location>
    </subcellularLocation>
</comment>
<dbReference type="Pfam" id="PF05699">
    <property type="entry name" value="Dimer_Tnp_hAT"/>
    <property type="match status" value="1"/>
</dbReference>
<comment type="caution">
    <text evidence="7">The sequence shown here is derived from an EMBL/GenBank/DDBJ whole genome shotgun (WGS) entry which is preliminary data.</text>
</comment>
<dbReference type="EMBL" id="CAIJEN010000002">
    <property type="protein sequence ID" value="CAD0083660.1"/>
    <property type="molecule type" value="Genomic_DNA"/>
</dbReference>